<evidence type="ECO:0000313" key="2">
    <source>
        <dbReference type="EMBL" id="KYP63994.1"/>
    </source>
</evidence>
<dbReference type="PANTHER" id="PTHR34222:SF37">
    <property type="entry name" value="RETROTRANSPOSON GAG DOMAIN-CONTAINING PROTEIN"/>
    <property type="match status" value="1"/>
</dbReference>
<feature type="compositionally biased region" description="Basic and acidic residues" evidence="1">
    <location>
        <begin position="213"/>
        <end position="226"/>
    </location>
</feature>
<feature type="region of interest" description="Disordered" evidence="1">
    <location>
        <begin position="201"/>
        <end position="254"/>
    </location>
</feature>
<name>A0A151TAF3_CAJCA</name>
<gene>
    <name evidence="2" type="ORF">KK1_018581</name>
</gene>
<reference evidence="2 3" key="1">
    <citation type="journal article" date="2012" name="Nat. Biotechnol.">
        <title>Draft genome sequence of pigeonpea (Cajanus cajan), an orphan legume crop of resource-poor farmers.</title>
        <authorList>
            <person name="Varshney R.K."/>
            <person name="Chen W."/>
            <person name="Li Y."/>
            <person name="Bharti A.K."/>
            <person name="Saxena R.K."/>
            <person name="Schlueter J.A."/>
            <person name="Donoghue M.T."/>
            <person name="Azam S."/>
            <person name="Fan G."/>
            <person name="Whaley A.M."/>
            <person name="Farmer A.D."/>
            <person name="Sheridan J."/>
            <person name="Iwata A."/>
            <person name="Tuteja R."/>
            <person name="Penmetsa R.V."/>
            <person name="Wu W."/>
            <person name="Upadhyaya H.D."/>
            <person name="Yang S.P."/>
            <person name="Shah T."/>
            <person name="Saxena K.B."/>
            <person name="Michael T."/>
            <person name="McCombie W.R."/>
            <person name="Yang B."/>
            <person name="Zhang G."/>
            <person name="Yang H."/>
            <person name="Wang J."/>
            <person name="Spillane C."/>
            <person name="Cook D.R."/>
            <person name="May G.D."/>
            <person name="Xu X."/>
            <person name="Jackson S.A."/>
        </authorList>
    </citation>
    <scope>NUCLEOTIDE SEQUENCE [LARGE SCALE GENOMIC DNA]</scope>
    <source>
        <strain evidence="3">cv. Asha</strain>
    </source>
</reference>
<keyword evidence="3" id="KW-1185">Reference proteome</keyword>
<evidence type="ECO:0000313" key="3">
    <source>
        <dbReference type="Proteomes" id="UP000075243"/>
    </source>
</evidence>
<sequence>MIMAWRWNSMIPKITDTCMFLNSAKEIWNAMEQTYSKAKDVAQIYDVKVKTMAAKQGNKTVTEYANQLKSLWMELDHYRVIKAKCSNDSTMLKVYIEQDRVYDFLVGLNSDFDQVRVQILGKEKILGINEVVAMIRSEESRKGIMLETPAMENSAMVASGSAMMVDQKEGGIANMEKKGEEVWCTFCNKPCHTREKCWKLHGKPPSNDWGPQNRDKEWGKKGDNTRKGGQAHIGVATSEENRGGVIQLNQDEVE</sequence>
<dbReference type="Gramene" id="C.cajan_18050.t">
    <property type="protein sequence ID" value="C.cajan_18050.t.cds1"/>
    <property type="gene ID" value="C.cajan_18050"/>
</dbReference>
<dbReference type="AlphaFoldDB" id="A0A151TAF3"/>
<dbReference type="OMA" id="VAMIRSE"/>
<proteinExistence type="predicted"/>
<accession>A0A151TAF3</accession>
<evidence type="ECO:0000256" key="1">
    <source>
        <dbReference type="SAM" id="MobiDB-lite"/>
    </source>
</evidence>
<dbReference type="Proteomes" id="UP000075243">
    <property type="component" value="Chromosome 7"/>
</dbReference>
<dbReference type="EMBL" id="CM003609">
    <property type="protein sequence ID" value="KYP63994.1"/>
    <property type="molecule type" value="Genomic_DNA"/>
</dbReference>
<dbReference type="PANTHER" id="PTHR34222">
    <property type="entry name" value="GAG_PRE-INTEGRS DOMAIN-CONTAINING PROTEIN"/>
    <property type="match status" value="1"/>
</dbReference>
<protein>
    <submittedName>
        <fullName evidence="2">Uncharacterized protein</fullName>
    </submittedName>
</protein>
<organism evidence="2 3">
    <name type="scientific">Cajanus cajan</name>
    <name type="common">Pigeon pea</name>
    <name type="synonym">Cajanus indicus</name>
    <dbReference type="NCBI Taxonomy" id="3821"/>
    <lineage>
        <taxon>Eukaryota</taxon>
        <taxon>Viridiplantae</taxon>
        <taxon>Streptophyta</taxon>
        <taxon>Embryophyta</taxon>
        <taxon>Tracheophyta</taxon>
        <taxon>Spermatophyta</taxon>
        <taxon>Magnoliopsida</taxon>
        <taxon>eudicotyledons</taxon>
        <taxon>Gunneridae</taxon>
        <taxon>Pentapetalae</taxon>
        <taxon>rosids</taxon>
        <taxon>fabids</taxon>
        <taxon>Fabales</taxon>
        <taxon>Fabaceae</taxon>
        <taxon>Papilionoideae</taxon>
        <taxon>50 kb inversion clade</taxon>
        <taxon>NPAAA clade</taxon>
        <taxon>indigoferoid/millettioid clade</taxon>
        <taxon>Phaseoleae</taxon>
        <taxon>Cajanus</taxon>
    </lineage>
</organism>